<dbReference type="PANTHER" id="PTHR30579">
    <property type="entry name" value="TRANSCRIPTIONAL REGULATOR"/>
    <property type="match status" value="1"/>
</dbReference>
<accession>A0A239KC37</accession>
<evidence type="ECO:0000256" key="2">
    <source>
        <dbReference type="ARBA" id="ARBA00023015"/>
    </source>
</evidence>
<evidence type="ECO:0000313" key="6">
    <source>
        <dbReference type="EMBL" id="SNT15641.1"/>
    </source>
</evidence>
<evidence type="ECO:0000313" key="7">
    <source>
        <dbReference type="Proteomes" id="UP000198327"/>
    </source>
</evidence>
<reference evidence="7" key="1">
    <citation type="submission" date="2017-06" db="EMBL/GenBank/DDBJ databases">
        <authorList>
            <person name="Varghese N."/>
            <person name="Submissions S."/>
        </authorList>
    </citation>
    <scope>NUCLEOTIDE SEQUENCE [LARGE SCALE GENOMIC DNA]</scope>
    <source>
        <strain evidence="7">JCM 23211</strain>
    </source>
</reference>
<dbReference type="Proteomes" id="UP000198327">
    <property type="component" value="Unassembled WGS sequence"/>
</dbReference>
<keyword evidence="7" id="KW-1185">Reference proteome</keyword>
<dbReference type="InterPro" id="IPR036388">
    <property type="entry name" value="WH-like_DNA-bd_sf"/>
</dbReference>
<gene>
    <name evidence="6" type="ORF">SAMN05421642_11072</name>
</gene>
<dbReference type="OrthoDB" id="9789529at2"/>
<dbReference type="GO" id="GO:0003700">
    <property type="term" value="F:DNA-binding transcription factor activity"/>
    <property type="evidence" value="ECO:0007669"/>
    <property type="project" value="InterPro"/>
</dbReference>
<feature type="domain" description="HTH lysR-type" evidence="5">
    <location>
        <begin position="1"/>
        <end position="60"/>
    </location>
</feature>
<dbReference type="PANTHER" id="PTHR30579:SF7">
    <property type="entry name" value="HTH-TYPE TRANSCRIPTIONAL REGULATOR LRHA-RELATED"/>
    <property type="match status" value="1"/>
</dbReference>
<evidence type="ECO:0000256" key="3">
    <source>
        <dbReference type="ARBA" id="ARBA00023125"/>
    </source>
</evidence>
<dbReference type="Pfam" id="PF03466">
    <property type="entry name" value="LysR_substrate"/>
    <property type="match status" value="1"/>
</dbReference>
<dbReference type="InterPro" id="IPR000847">
    <property type="entry name" value="LysR_HTH_N"/>
</dbReference>
<dbReference type="PROSITE" id="PS50931">
    <property type="entry name" value="HTH_LYSR"/>
    <property type="match status" value="1"/>
</dbReference>
<keyword evidence="4" id="KW-0804">Transcription</keyword>
<dbReference type="InterPro" id="IPR050176">
    <property type="entry name" value="LTTR"/>
</dbReference>
<comment type="similarity">
    <text evidence="1">Belongs to the LysR transcriptional regulatory family.</text>
</comment>
<evidence type="ECO:0000259" key="5">
    <source>
        <dbReference type="PROSITE" id="PS50931"/>
    </source>
</evidence>
<dbReference type="InterPro" id="IPR005119">
    <property type="entry name" value="LysR_subst-bd"/>
</dbReference>
<dbReference type="AlphaFoldDB" id="A0A239KC37"/>
<dbReference type="EMBL" id="FZOW01000010">
    <property type="protein sequence ID" value="SNT15641.1"/>
    <property type="molecule type" value="Genomic_DNA"/>
</dbReference>
<keyword evidence="2" id="KW-0805">Transcription regulation</keyword>
<dbReference type="Gene3D" id="1.10.10.10">
    <property type="entry name" value="Winged helix-like DNA-binding domain superfamily/Winged helix DNA-binding domain"/>
    <property type="match status" value="1"/>
</dbReference>
<dbReference type="Gene3D" id="3.40.190.10">
    <property type="entry name" value="Periplasmic binding protein-like II"/>
    <property type="match status" value="2"/>
</dbReference>
<sequence length="279" mass="30118">MLLDPVLLRTFLVVEREGGFTAGGDVLGLRQSTVSGHIARLEKAVGRELFHRDTRSMELTADGTAMLGFARTILDATAEAELYFAEAPLSGRLRLGVSDDLVSTRLPHVLYEFRRAHPRVDLELNVGLSETLRAKLDNDELDLVFGKRRPGETHGELVWSDRLVWAGPPGTKVEPGVVPLVTYPQPSITRSSALAALDRVGRGWRVTCVSDSELGLRAAAQAGLGYLVHAFSTLPDGLVALDGQGLPDPGGIEFVLVSRAPARSPQVALRDAIMARLAK</sequence>
<dbReference type="RefSeq" id="WP_089248476.1">
    <property type="nucleotide sequence ID" value="NZ_FZOW01000010.1"/>
</dbReference>
<protein>
    <submittedName>
        <fullName evidence="6">DNA-binding transcriptional regulator, LysR family</fullName>
    </submittedName>
</protein>
<dbReference type="GO" id="GO:0003677">
    <property type="term" value="F:DNA binding"/>
    <property type="evidence" value="ECO:0007669"/>
    <property type="project" value="UniProtKB-KW"/>
</dbReference>
<name>A0A239KC37_9NOCA</name>
<evidence type="ECO:0000256" key="1">
    <source>
        <dbReference type="ARBA" id="ARBA00009437"/>
    </source>
</evidence>
<dbReference type="SUPFAM" id="SSF53850">
    <property type="entry name" value="Periplasmic binding protein-like II"/>
    <property type="match status" value="1"/>
</dbReference>
<dbReference type="Pfam" id="PF00126">
    <property type="entry name" value="HTH_1"/>
    <property type="match status" value="1"/>
</dbReference>
<proteinExistence type="inferred from homology"/>
<keyword evidence="3 6" id="KW-0238">DNA-binding</keyword>
<dbReference type="InterPro" id="IPR036390">
    <property type="entry name" value="WH_DNA-bd_sf"/>
</dbReference>
<dbReference type="SUPFAM" id="SSF46785">
    <property type="entry name" value="Winged helix' DNA-binding domain"/>
    <property type="match status" value="1"/>
</dbReference>
<organism evidence="6 7">
    <name type="scientific">Rhodococcoides kyotonense</name>
    <dbReference type="NCBI Taxonomy" id="398843"/>
    <lineage>
        <taxon>Bacteria</taxon>
        <taxon>Bacillati</taxon>
        <taxon>Actinomycetota</taxon>
        <taxon>Actinomycetes</taxon>
        <taxon>Mycobacteriales</taxon>
        <taxon>Nocardiaceae</taxon>
        <taxon>Rhodococcoides</taxon>
    </lineage>
</organism>
<evidence type="ECO:0000256" key="4">
    <source>
        <dbReference type="ARBA" id="ARBA00023163"/>
    </source>
</evidence>